<sequence length="502" mass="53591">MKTNTLFSNINKDFPASIVVFLVALPLCLGIALASGAPLLSGIISGIVGGVVVASFSGSAIGVSGPAAGLAVIVFHAIDDLHSFEAFLCTVVLAGAIQIVLGFLKAGVIGYYFPTSVIKGMLTGIGVNILIQQVPNALGYIGPEHELTLSLSNITFGAILVCAASLFILIIWDKPFMKRNKIVAQIPAPLIVVGFGIGYYLLTQGNQEWGLMTDQLVQIPVIHNWDEFVATFHFPDFSAVSNPKVYTIAFTMAIVASLETLLSVEAADKLDPQKRNTPTNRELIAQGTGNIISGMIGGLPITQVIVRSSVNVNSGGTSKLSAISHGILLFICVLAIPEILDFIPLACLAAILLQVGYKLAKPENFKMMYSKGWTTFLPFIITVVGVVFTDLLEGIALGLIVSVIEIVYNSIQKPVAVDFQANTIDQGPINIELSQQVSFLNKAKIKKILDELPENSEVIINTSKSESLHTDVSDIIDQFITEGSLKKNIKASLVSSPQQQLA</sequence>
<dbReference type="Pfam" id="PF00916">
    <property type="entry name" value="Sulfate_transp"/>
    <property type="match status" value="1"/>
</dbReference>
<dbReference type="EMBL" id="JABAIL010000004">
    <property type="protein sequence ID" value="NLR92167.1"/>
    <property type="molecule type" value="Genomic_DNA"/>
</dbReference>
<protein>
    <submittedName>
        <fullName evidence="7">SulP family inorganic anion transporter</fullName>
    </submittedName>
</protein>
<dbReference type="InterPro" id="IPR011547">
    <property type="entry name" value="SLC26A/SulP_dom"/>
</dbReference>
<evidence type="ECO:0000256" key="1">
    <source>
        <dbReference type="ARBA" id="ARBA00004141"/>
    </source>
</evidence>
<accession>A0A7X8SL72</accession>
<name>A0A7X8SL72_9BACT</name>
<evidence type="ECO:0000313" key="8">
    <source>
        <dbReference type="Proteomes" id="UP000585050"/>
    </source>
</evidence>
<dbReference type="GO" id="GO:0055085">
    <property type="term" value="P:transmembrane transport"/>
    <property type="evidence" value="ECO:0007669"/>
    <property type="project" value="InterPro"/>
</dbReference>
<dbReference type="RefSeq" id="WP_168882887.1">
    <property type="nucleotide sequence ID" value="NZ_JABAIL010000004.1"/>
</dbReference>
<dbReference type="GO" id="GO:0016020">
    <property type="term" value="C:membrane"/>
    <property type="evidence" value="ECO:0007669"/>
    <property type="project" value="UniProtKB-SubCell"/>
</dbReference>
<keyword evidence="3 5" id="KW-1133">Transmembrane helix</keyword>
<proteinExistence type="predicted"/>
<feature type="domain" description="SLC26A/SulP transporter" evidence="6">
    <location>
        <begin position="11"/>
        <end position="370"/>
    </location>
</feature>
<evidence type="ECO:0000256" key="3">
    <source>
        <dbReference type="ARBA" id="ARBA00022989"/>
    </source>
</evidence>
<feature type="transmembrane region" description="Helical" evidence="5">
    <location>
        <begin position="14"/>
        <end position="35"/>
    </location>
</feature>
<keyword evidence="8" id="KW-1185">Reference proteome</keyword>
<evidence type="ECO:0000259" key="6">
    <source>
        <dbReference type="Pfam" id="PF00916"/>
    </source>
</evidence>
<dbReference type="Proteomes" id="UP000585050">
    <property type="component" value="Unassembled WGS sequence"/>
</dbReference>
<reference evidence="7 8" key="1">
    <citation type="submission" date="2020-04" db="EMBL/GenBank/DDBJ databases">
        <title>Flammeovirga sp. SR4, a novel species isolated from seawater.</title>
        <authorList>
            <person name="Wang X."/>
        </authorList>
    </citation>
    <scope>NUCLEOTIDE SEQUENCE [LARGE SCALE GENOMIC DNA]</scope>
    <source>
        <strain evidence="7 8">SR4</strain>
    </source>
</reference>
<feature type="transmembrane region" description="Helical" evidence="5">
    <location>
        <begin position="245"/>
        <end position="262"/>
    </location>
</feature>
<evidence type="ECO:0000256" key="4">
    <source>
        <dbReference type="ARBA" id="ARBA00023136"/>
    </source>
</evidence>
<feature type="transmembrane region" description="Helical" evidence="5">
    <location>
        <begin position="283"/>
        <end position="306"/>
    </location>
</feature>
<dbReference type="AlphaFoldDB" id="A0A7X8SL72"/>
<evidence type="ECO:0000256" key="2">
    <source>
        <dbReference type="ARBA" id="ARBA00022692"/>
    </source>
</evidence>
<feature type="transmembrane region" description="Helical" evidence="5">
    <location>
        <begin position="47"/>
        <end position="78"/>
    </location>
</feature>
<evidence type="ECO:0000256" key="5">
    <source>
        <dbReference type="SAM" id="Phobius"/>
    </source>
</evidence>
<feature type="transmembrane region" description="Helical" evidence="5">
    <location>
        <begin position="326"/>
        <end position="355"/>
    </location>
</feature>
<dbReference type="InterPro" id="IPR001902">
    <property type="entry name" value="SLC26A/SulP_fam"/>
</dbReference>
<organism evidence="7 8">
    <name type="scientific">Flammeovirga agarivorans</name>
    <dbReference type="NCBI Taxonomy" id="2726742"/>
    <lineage>
        <taxon>Bacteria</taxon>
        <taxon>Pseudomonadati</taxon>
        <taxon>Bacteroidota</taxon>
        <taxon>Cytophagia</taxon>
        <taxon>Cytophagales</taxon>
        <taxon>Flammeovirgaceae</taxon>
        <taxon>Flammeovirga</taxon>
    </lineage>
</organism>
<comment type="caution">
    <text evidence="7">The sequence shown here is derived from an EMBL/GenBank/DDBJ whole genome shotgun (WGS) entry which is preliminary data.</text>
</comment>
<feature type="transmembrane region" description="Helical" evidence="5">
    <location>
        <begin position="376"/>
        <end position="404"/>
    </location>
</feature>
<gene>
    <name evidence="7" type="ORF">HGP29_13150</name>
</gene>
<keyword evidence="4 5" id="KW-0472">Membrane</keyword>
<comment type="subcellular location">
    <subcellularLocation>
        <location evidence="1">Membrane</location>
        <topology evidence="1">Multi-pass membrane protein</topology>
    </subcellularLocation>
</comment>
<dbReference type="PANTHER" id="PTHR11814">
    <property type="entry name" value="SULFATE TRANSPORTER"/>
    <property type="match status" value="1"/>
</dbReference>
<feature type="transmembrane region" description="Helical" evidence="5">
    <location>
        <begin position="151"/>
        <end position="170"/>
    </location>
</feature>
<evidence type="ECO:0000313" key="7">
    <source>
        <dbReference type="EMBL" id="NLR92167.1"/>
    </source>
</evidence>
<feature type="transmembrane region" description="Helical" evidence="5">
    <location>
        <begin position="84"/>
        <end position="104"/>
    </location>
</feature>
<keyword evidence="2 5" id="KW-0812">Transmembrane</keyword>
<feature type="transmembrane region" description="Helical" evidence="5">
    <location>
        <begin position="182"/>
        <end position="202"/>
    </location>
</feature>
<feature type="transmembrane region" description="Helical" evidence="5">
    <location>
        <begin position="111"/>
        <end position="131"/>
    </location>
</feature>